<dbReference type="AlphaFoldDB" id="A0A1C6Z2X0"/>
<proteinExistence type="predicted"/>
<sequence>MMVHVYVYPPRLGERLSRSEYGPAHCFIGALLNEQTYICSRLSRRLIRRFPAASLNDVNLLPVEDKGGNRHGD</sequence>
<evidence type="ECO:0000313" key="2">
    <source>
        <dbReference type="Proteomes" id="UP000094844"/>
    </source>
</evidence>
<organism evidence="1 2">
    <name type="scientific">Hafnia alvei</name>
    <dbReference type="NCBI Taxonomy" id="569"/>
    <lineage>
        <taxon>Bacteria</taxon>
        <taxon>Pseudomonadati</taxon>
        <taxon>Pseudomonadota</taxon>
        <taxon>Gammaproteobacteria</taxon>
        <taxon>Enterobacterales</taxon>
        <taxon>Hafniaceae</taxon>
        <taxon>Hafnia</taxon>
    </lineage>
</organism>
<accession>A0A1C6Z2X0</accession>
<dbReference type="Proteomes" id="UP000094844">
    <property type="component" value="Unassembled WGS sequence"/>
</dbReference>
<reference evidence="1 2" key="1">
    <citation type="submission" date="2016-09" db="EMBL/GenBank/DDBJ databases">
        <authorList>
            <person name="Capua I."/>
            <person name="De Benedictis P."/>
            <person name="Joannis T."/>
            <person name="Lombin L.H."/>
            <person name="Cattoli G."/>
        </authorList>
    </citation>
    <scope>NUCLEOTIDE SEQUENCE [LARGE SCALE GENOMIC DNA]</scope>
    <source>
        <strain evidence="1 2">GB001</strain>
    </source>
</reference>
<dbReference type="EMBL" id="FMIQ01000055">
    <property type="protein sequence ID" value="SCM53308.1"/>
    <property type="molecule type" value="Genomic_DNA"/>
</dbReference>
<gene>
    <name evidence="1" type="ORF">BN1044_02801</name>
</gene>
<protein>
    <submittedName>
        <fullName evidence="1">Uncharacterized protein</fullName>
    </submittedName>
</protein>
<evidence type="ECO:0000313" key="1">
    <source>
        <dbReference type="EMBL" id="SCM53308.1"/>
    </source>
</evidence>
<dbReference type="STRING" id="569.A6V27_00435"/>
<name>A0A1C6Z2X0_HAFAL</name>
<dbReference type="RefSeq" id="WP_247650245.1">
    <property type="nucleotide sequence ID" value="NZ_FMIQ01000055.1"/>
</dbReference>